<dbReference type="SMART" id="SM01119">
    <property type="entry name" value="D-ser_dehydrat"/>
    <property type="match status" value="1"/>
</dbReference>
<dbReference type="AlphaFoldDB" id="A0A8J7CKA4"/>
<feature type="domain" description="D-serine dehydratase-like" evidence="8">
    <location>
        <begin position="253"/>
        <end position="355"/>
    </location>
</feature>
<comment type="cofactor">
    <cofactor evidence="2">
        <name>Zn(2+)</name>
        <dbReference type="ChEBI" id="CHEBI:29105"/>
    </cofactor>
</comment>
<evidence type="ECO:0000259" key="8">
    <source>
        <dbReference type="SMART" id="SM01119"/>
    </source>
</evidence>
<evidence type="ECO:0000256" key="7">
    <source>
        <dbReference type="ARBA" id="ARBA00023239"/>
    </source>
</evidence>
<keyword evidence="4" id="KW-0479">Metal-binding</keyword>
<evidence type="ECO:0000313" key="10">
    <source>
        <dbReference type="Proteomes" id="UP000648239"/>
    </source>
</evidence>
<organism evidence="9 10">
    <name type="scientific">Candidatus Polarisedimenticola svalbardensis</name>
    <dbReference type="NCBI Taxonomy" id="2886004"/>
    <lineage>
        <taxon>Bacteria</taxon>
        <taxon>Pseudomonadati</taxon>
        <taxon>Acidobacteriota</taxon>
        <taxon>Candidatus Polarisedimenticolia</taxon>
        <taxon>Candidatus Polarisedimenticolales</taxon>
        <taxon>Candidatus Polarisedimenticolaceae</taxon>
        <taxon>Candidatus Polarisedimenticola</taxon>
    </lineage>
</organism>
<evidence type="ECO:0000256" key="1">
    <source>
        <dbReference type="ARBA" id="ARBA00001933"/>
    </source>
</evidence>
<accession>A0A8J7CKA4</accession>
<sequence length="369" mass="39844">MPAVLDLPGPAALVDLDRLERNIRRMSDLADRNGVRLRPHVKTHKSVEIARLQFGGETGPVTVSTLSEAEHFAQAGFQDITYAVPLDPAMLDRAAALAERIDSLNLLIDHPDLLEAMERRGGRPLRCFLKVDCGYHRAGVDPDSTTALDLARRIAASSATGFEGILTHAGHAYRCRNRTETLEVAGEERDAMVRFAGKLLEAGIPVPEISIGSTPTLSAVDHLCGVTEIRPGNYVFFDRFQAAIGSCEPADIAFSVLGSVIGVYPDRSEFLINTGAMALSRDPGADHLDPGFGFGEVFDPEQGERPALGIVTSLSQEHAVVRADGATPTLGARVRVTPNHSCLTAGLFDRYYAVRGTRVEGSMFPCRGW</sequence>
<dbReference type="GO" id="GO:0046872">
    <property type="term" value="F:metal ion binding"/>
    <property type="evidence" value="ECO:0007669"/>
    <property type="project" value="UniProtKB-KW"/>
</dbReference>
<comment type="cofactor">
    <cofactor evidence="1">
        <name>pyridoxal 5'-phosphate</name>
        <dbReference type="ChEBI" id="CHEBI:597326"/>
    </cofactor>
</comment>
<dbReference type="GO" id="GO:0008721">
    <property type="term" value="F:D-serine ammonia-lyase activity"/>
    <property type="evidence" value="ECO:0007669"/>
    <property type="project" value="TreeGrafter"/>
</dbReference>
<evidence type="ECO:0000313" key="9">
    <source>
        <dbReference type="EMBL" id="MBD3866973.1"/>
    </source>
</evidence>
<dbReference type="PANTHER" id="PTHR28004:SF2">
    <property type="entry name" value="D-SERINE DEHYDRATASE"/>
    <property type="match status" value="1"/>
</dbReference>
<dbReference type="GO" id="GO:0036088">
    <property type="term" value="P:D-serine catabolic process"/>
    <property type="evidence" value="ECO:0007669"/>
    <property type="project" value="TreeGrafter"/>
</dbReference>
<dbReference type="InterPro" id="IPR026956">
    <property type="entry name" value="D-ser_dehydrat-like_dom"/>
</dbReference>
<comment type="caution">
    <text evidence="9">The sequence shown here is derived from an EMBL/GenBank/DDBJ whole genome shotgun (WGS) entry which is preliminary data.</text>
</comment>
<dbReference type="Pfam" id="PF01168">
    <property type="entry name" value="Ala_racemase_N"/>
    <property type="match status" value="1"/>
</dbReference>
<dbReference type="PANTHER" id="PTHR28004">
    <property type="entry name" value="ZGC:162816-RELATED"/>
    <property type="match status" value="1"/>
</dbReference>
<dbReference type="InterPro" id="IPR051466">
    <property type="entry name" value="D-amino_acid_metab_enzyme"/>
</dbReference>
<evidence type="ECO:0000256" key="5">
    <source>
        <dbReference type="ARBA" id="ARBA00022833"/>
    </source>
</evidence>
<evidence type="ECO:0000256" key="6">
    <source>
        <dbReference type="ARBA" id="ARBA00022898"/>
    </source>
</evidence>
<name>A0A8J7CKA4_9BACT</name>
<protein>
    <submittedName>
        <fullName evidence="9">Alanine racemase</fullName>
    </submittedName>
</protein>
<reference evidence="9 10" key="1">
    <citation type="submission" date="2020-08" db="EMBL/GenBank/DDBJ databases">
        <title>Acidobacteriota in marine sediments use diverse sulfur dissimilation pathways.</title>
        <authorList>
            <person name="Wasmund K."/>
        </authorList>
    </citation>
    <scope>NUCLEOTIDE SEQUENCE [LARGE SCALE GENOMIC DNA]</scope>
    <source>
        <strain evidence="9">MAG AM4</strain>
    </source>
</reference>
<dbReference type="EMBL" id="JACXWD010000004">
    <property type="protein sequence ID" value="MBD3866973.1"/>
    <property type="molecule type" value="Genomic_DNA"/>
</dbReference>
<evidence type="ECO:0000256" key="3">
    <source>
        <dbReference type="ARBA" id="ARBA00005323"/>
    </source>
</evidence>
<proteinExistence type="inferred from homology"/>
<comment type="similarity">
    <text evidence="3">Belongs to the DSD1 family.</text>
</comment>
<dbReference type="SUPFAM" id="SSF51419">
    <property type="entry name" value="PLP-binding barrel"/>
    <property type="match status" value="1"/>
</dbReference>
<keyword evidence="6" id="KW-0663">Pyridoxal phosphate</keyword>
<dbReference type="Gene3D" id="2.40.37.20">
    <property type="entry name" value="D-serine dehydratase-like domain"/>
    <property type="match status" value="1"/>
</dbReference>
<evidence type="ECO:0000256" key="2">
    <source>
        <dbReference type="ARBA" id="ARBA00001947"/>
    </source>
</evidence>
<evidence type="ECO:0000256" key="4">
    <source>
        <dbReference type="ARBA" id="ARBA00022723"/>
    </source>
</evidence>
<keyword evidence="5" id="KW-0862">Zinc</keyword>
<keyword evidence="7" id="KW-0456">Lyase</keyword>
<gene>
    <name evidence="9" type="ORF">IFK94_02520</name>
</gene>
<dbReference type="InterPro" id="IPR042208">
    <property type="entry name" value="D-ser_dehydrat-like_sf"/>
</dbReference>
<dbReference type="Gene3D" id="3.20.20.10">
    <property type="entry name" value="Alanine racemase"/>
    <property type="match status" value="1"/>
</dbReference>
<dbReference type="InterPro" id="IPR001608">
    <property type="entry name" value="Ala_racemase_N"/>
</dbReference>
<dbReference type="InterPro" id="IPR029066">
    <property type="entry name" value="PLP-binding_barrel"/>
</dbReference>
<dbReference type="Pfam" id="PF14031">
    <property type="entry name" value="D-ser_dehydrat"/>
    <property type="match status" value="1"/>
</dbReference>
<dbReference type="Proteomes" id="UP000648239">
    <property type="component" value="Unassembled WGS sequence"/>
</dbReference>
<dbReference type="FunFam" id="3.20.20.10:FF:000016">
    <property type="entry name" value="D-serine dehydratase"/>
    <property type="match status" value="1"/>
</dbReference>